<name>A0A9N9EBV7_9GLOM</name>
<protein>
    <submittedName>
        <fullName evidence="1">11102_t:CDS:1</fullName>
    </submittedName>
</protein>
<comment type="caution">
    <text evidence="1">The sequence shown here is derived from an EMBL/GenBank/DDBJ whole genome shotgun (WGS) entry which is preliminary data.</text>
</comment>
<evidence type="ECO:0000313" key="2">
    <source>
        <dbReference type="Proteomes" id="UP000789508"/>
    </source>
</evidence>
<proteinExistence type="predicted"/>
<keyword evidence="2" id="KW-1185">Reference proteome</keyword>
<dbReference type="Proteomes" id="UP000789508">
    <property type="component" value="Unassembled WGS sequence"/>
</dbReference>
<reference evidence="1" key="1">
    <citation type="submission" date="2021-06" db="EMBL/GenBank/DDBJ databases">
        <authorList>
            <person name="Kallberg Y."/>
            <person name="Tangrot J."/>
            <person name="Rosling A."/>
        </authorList>
    </citation>
    <scope>NUCLEOTIDE SEQUENCE</scope>
    <source>
        <strain evidence="1">FL130A</strain>
    </source>
</reference>
<sequence>MDISNNDSQETSNYTTILDPDESFMVSFKAAAAAVTELYTKGANQRRQAFQNGYQKCLEDLMNFPNAAMMYNHPNQREIDNIDTGQEGGIGTLMGNDSLKRRLNEQNFMGRPMTDLSFFEHPLPPVKRGRLRKEE</sequence>
<dbReference type="EMBL" id="CAJVPS010011976">
    <property type="protein sequence ID" value="CAG8668380.1"/>
    <property type="molecule type" value="Genomic_DNA"/>
</dbReference>
<organism evidence="1 2">
    <name type="scientific">Ambispora leptoticha</name>
    <dbReference type="NCBI Taxonomy" id="144679"/>
    <lineage>
        <taxon>Eukaryota</taxon>
        <taxon>Fungi</taxon>
        <taxon>Fungi incertae sedis</taxon>
        <taxon>Mucoromycota</taxon>
        <taxon>Glomeromycotina</taxon>
        <taxon>Glomeromycetes</taxon>
        <taxon>Archaeosporales</taxon>
        <taxon>Ambisporaceae</taxon>
        <taxon>Ambispora</taxon>
    </lineage>
</organism>
<evidence type="ECO:0000313" key="1">
    <source>
        <dbReference type="EMBL" id="CAG8668380.1"/>
    </source>
</evidence>
<accession>A0A9N9EBV7</accession>
<dbReference type="AlphaFoldDB" id="A0A9N9EBV7"/>
<dbReference type="OrthoDB" id="21418at2759"/>
<gene>
    <name evidence="1" type="ORF">ALEPTO_LOCUS10525</name>
</gene>